<sequence>MTTLTCSQCKATLHCQADNINACWCSELPNILPLDEAATECLCRDCTIKKINSFLFKLYQQPLEQQLAFAKPYFTQGNLIENLDYTMQNNYMVFSRWFFLKRGHCCSNGCSHCPYSDS</sequence>
<evidence type="ECO:0008006" key="3">
    <source>
        <dbReference type="Google" id="ProtNLM"/>
    </source>
</evidence>
<reference evidence="1 2" key="1">
    <citation type="submission" date="2015-09" db="EMBL/GenBank/DDBJ databases">
        <title>Draft Genome Sequence of Pseudoalteromonas lipolytica UCD-48B.</title>
        <authorList>
            <person name="Krusor M."/>
            <person name="Coil D.A."/>
            <person name="Lang J.M."/>
            <person name="Eisen J.A."/>
            <person name="Alexiev A."/>
        </authorList>
    </citation>
    <scope>NUCLEOTIDE SEQUENCE [LARGE SCALE GENOMIC DNA]</scope>
    <source>
        <strain evidence="1 2">UCD-48B</strain>
    </source>
</reference>
<dbReference type="AlphaFoldDB" id="A0A0P7E0X5"/>
<comment type="caution">
    <text evidence="1">The sequence shown here is derived from an EMBL/GenBank/DDBJ whole genome shotgun (WGS) entry which is preliminary data.</text>
</comment>
<organism evidence="1 2">
    <name type="scientific">Pseudoalteromonas lipolytica</name>
    <dbReference type="NCBI Taxonomy" id="570156"/>
    <lineage>
        <taxon>Bacteria</taxon>
        <taxon>Pseudomonadati</taxon>
        <taxon>Pseudomonadota</taxon>
        <taxon>Gammaproteobacteria</taxon>
        <taxon>Alteromonadales</taxon>
        <taxon>Pseudoalteromonadaceae</taxon>
        <taxon>Pseudoalteromonas</taxon>
    </lineage>
</organism>
<accession>A0A0P7E0X5</accession>
<dbReference type="Proteomes" id="UP000050378">
    <property type="component" value="Unassembled WGS sequence"/>
</dbReference>
<evidence type="ECO:0000313" key="2">
    <source>
        <dbReference type="Proteomes" id="UP000050378"/>
    </source>
</evidence>
<evidence type="ECO:0000313" key="1">
    <source>
        <dbReference type="EMBL" id="KPM83773.1"/>
    </source>
</evidence>
<dbReference type="EMBL" id="LJTC01000005">
    <property type="protein sequence ID" value="KPM83773.1"/>
    <property type="molecule type" value="Genomic_DNA"/>
</dbReference>
<gene>
    <name evidence="1" type="ORF">AOG27_08980</name>
</gene>
<dbReference type="STRING" id="570156.AOG27_08980"/>
<dbReference type="InterPro" id="IPR040807">
    <property type="entry name" value="DUF5522"/>
</dbReference>
<protein>
    <recommendedName>
        <fullName evidence="3">Cysteine-rich CWC</fullName>
    </recommendedName>
</protein>
<name>A0A0P7E0X5_9GAMM</name>
<dbReference type="OrthoDB" id="9800168at2"/>
<dbReference type="PATRIC" id="fig|570156.3.peg.2861"/>
<proteinExistence type="predicted"/>
<dbReference type="RefSeq" id="WP_054552689.1">
    <property type="nucleotide sequence ID" value="NZ_LJTC01000005.1"/>
</dbReference>
<dbReference type="Pfam" id="PF17653">
    <property type="entry name" value="DUF5522"/>
    <property type="match status" value="1"/>
</dbReference>